<dbReference type="Proteomes" id="UP001642409">
    <property type="component" value="Unassembled WGS sequence"/>
</dbReference>
<dbReference type="InterPro" id="IPR016024">
    <property type="entry name" value="ARM-type_fold"/>
</dbReference>
<accession>A0ABP1HJW5</accession>
<evidence type="ECO:0000256" key="1">
    <source>
        <dbReference type="ARBA" id="ARBA00005460"/>
    </source>
</evidence>
<dbReference type="SUPFAM" id="SSF48371">
    <property type="entry name" value="ARM repeat"/>
    <property type="match status" value="1"/>
</dbReference>
<gene>
    <name evidence="5" type="ORF">HINF_LOCUS13421</name>
</gene>
<feature type="domain" description="RPN1 N-terminal" evidence="4">
    <location>
        <begin position="75"/>
        <end position="322"/>
    </location>
</feature>
<evidence type="ECO:0000256" key="2">
    <source>
        <dbReference type="ARBA" id="ARBA00022737"/>
    </source>
</evidence>
<keyword evidence="2" id="KW-0677">Repeat</keyword>
<comment type="caution">
    <text evidence="5">The sequence shown here is derived from an EMBL/GenBank/DDBJ whole genome shotgun (WGS) entry which is preliminary data.</text>
</comment>
<evidence type="ECO:0000313" key="6">
    <source>
        <dbReference type="Proteomes" id="UP001642409"/>
    </source>
</evidence>
<sequence length="1035" mass="116162">MAELSQIQKTIEDSVIFLESCTPEQLNEKCKYLFELVLPPKSTVQKDETKAKDEPKTTKAVESAVTHLNPALVQKSLDSHYDRLVKIYDRSKNRDLGLVLARLLMVFHQDESLPQNMSVLMCKIGPEAYKIWGTDFTRNACIYLAQHYRAHKDLEILPNIHAALEYLMRFEHHVEVLDCILETNQLDLIIPYVTDKLQLKFFHYIQQNLFYSSDPENYKNQMRVLFQLYKAQYPFTALSIALEFTDKEMVKQVYEVILQKEQEEQMQFCLILAQHQNLQSDFFMGDKILQNVLKNNHQSSIYLKAVQKLNLVPPKQVDDIMKRKDIEIDWAKFNSYAGNYFLNAFVHIGYQDDYMFNSDILRESQDAEKAVSESQILTAQAEIQQSNLPQQLPEGHNLFITSKFDAQKTDISTAIAAGSLGIVNMWAGYAKNFEFMQRYANSPDKWIRAGAMLGYGLSAHGCKPDTFDFLINLLGGQFNPYMDQVVEPVTVKNLPNQYASSVSNSSVNDKVARNNSTIEYTNCKEALCALSLGIAYMGTNNEKAKNIFIQRLKQSSSDIQNDIPLLEKNPRCYACLALGLICAGSGDLEVADIILRVMAGNSRSQRVLRFFPLCVIGLGLIFMHVAKEKDGEKKVEEYCSQIFEKLTAVTKPDSQQEKLAVTAPEDNTQLAAYLQTLITIFAYANQGNIQVIQDLMQAMTDSIQGRVAAEEAVNISKFDKDQQLGNKQNEIKDYVAETGQPLLLPSSDRNIWPGDNMDPATLFVIGLGLLTGDDQITNQMVSRFAERILKFANINAQRAVPFLLALTSLSNPKPELVDDLSKLALHTDKTISFNALIALGLIGCGTQNFKIAGVLRHSIESKCYSEDNIEHVILGAQLAFGLLNAGKGAVGLSKNSLTQITSLATVLMFTGPSAEVMLRPKCQPIFYLLACAMKPKFRSAVDKNGQDVQVKVRAGRAIEELSGEKPFRLAGFALHEMPIVTGLEDQVVIVDEKWKSTYESIRGIGDVNVVVVKPEVQESAKENAGEVMKVEELYT</sequence>
<dbReference type="EMBL" id="CAXDID020000031">
    <property type="protein sequence ID" value="CAL5994170.1"/>
    <property type="molecule type" value="Genomic_DNA"/>
</dbReference>
<reference evidence="5 6" key="1">
    <citation type="submission" date="2024-07" db="EMBL/GenBank/DDBJ databases">
        <authorList>
            <person name="Akdeniz Z."/>
        </authorList>
    </citation>
    <scope>NUCLEOTIDE SEQUENCE [LARGE SCALE GENOMIC DNA]</scope>
</reference>
<dbReference type="Gene3D" id="1.25.10.10">
    <property type="entry name" value="Leucine-rich Repeat Variant"/>
    <property type="match status" value="1"/>
</dbReference>
<protein>
    <submittedName>
        <fullName evidence="5">26S_proteasome non-ATPase regulatory subunit 2</fullName>
    </submittedName>
</protein>
<dbReference type="InterPro" id="IPR002015">
    <property type="entry name" value="Proteasome/cyclosome_rpt"/>
</dbReference>
<proteinExistence type="inferred from homology"/>
<evidence type="ECO:0000259" key="4">
    <source>
        <dbReference type="Pfam" id="PF17781"/>
    </source>
</evidence>
<dbReference type="Pfam" id="PF01851">
    <property type="entry name" value="PC_rep"/>
    <property type="match status" value="1"/>
</dbReference>
<organism evidence="5 6">
    <name type="scientific">Hexamita inflata</name>
    <dbReference type="NCBI Taxonomy" id="28002"/>
    <lineage>
        <taxon>Eukaryota</taxon>
        <taxon>Metamonada</taxon>
        <taxon>Diplomonadida</taxon>
        <taxon>Hexamitidae</taxon>
        <taxon>Hexamitinae</taxon>
        <taxon>Hexamita</taxon>
    </lineage>
</organism>
<dbReference type="Pfam" id="PF17781">
    <property type="entry name" value="RPN1_RPN2_N"/>
    <property type="match status" value="1"/>
</dbReference>
<evidence type="ECO:0000256" key="3">
    <source>
        <dbReference type="ARBA" id="ARBA00022942"/>
    </source>
</evidence>
<evidence type="ECO:0000313" key="5">
    <source>
        <dbReference type="EMBL" id="CAL5994170.1"/>
    </source>
</evidence>
<keyword evidence="3" id="KW-0647">Proteasome</keyword>
<dbReference type="PANTHER" id="PTHR10943">
    <property type="entry name" value="26S PROTEASOME NON-ATPASE REGULATORY SUBUNIT"/>
    <property type="match status" value="1"/>
</dbReference>
<dbReference type="InterPro" id="IPR040892">
    <property type="entry name" value="RPN1_N"/>
</dbReference>
<dbReference type="PANTHER" id="PTHR10943:SF1">
    <property type="entry name" value="26S PROTEASOME NON-ATPASE REGULATORY SUBUNIT 2"/>
    <property type="match status" value="1"/>
</dbReference>
<dbReference type="InterPro" id="IPR011989">
    <property type="entry name" value="ARM-like"/>
</dbReference>
<keyword evidence="6" id="KW-1185">Reference proteome</keyword>
<name>A0ABP1HJW5_9EUKA</name>
<comment type="similarity">
    <text evidence="1">Belongs to the proteasome subunit S2 family.</text>
</comment>